<sequence>MAFQNEQFVLKNIEKKYGENRALSSLSLCIQKGERIALIGPSGAGKSTLLNILAMIIQPDSGEYWLDGMASSQYKAGKTLARKVGIIRQQFDLVPNLPVIHNVLAGRLGEWGFFRSALSFFIPQDKNMAIHALERVGLLEKVYEKTANLSGGQQQRIALARLLVQRPEVILADEPVASLDPARAEDIVSKLVQLVKEENQTLITSLHSVELATKYFDRIIALREGKIFFDLPTNEVTEYMLTDLYDLMELREDEYESSIP</sequence>
<dbReference type="GO" id="GO:0016020">
    <property type="term" value="C:membrane"/>
    <property type="evidence" value="ECO:0007669"/>
    <property type="project" value="InterPro"/>
</dbReference>
<comment type="caution">
    <text evidence="9">The sequence shown here is derived from an EMBL/GenBank/DDBJ whole genome shotgun (WGS) entry which is preliminary data.</text>
</comment>
<organism evidence="9 10">
    <name type="scientific">Schinkia azotoformans MEV2011</name>
    <dbReference type="NCBI Taxonomy" id="1348973"/>
    <lineage>
        <taxon>Bacteria</taxon>
        <taxon>Bacillati</taxon>
        <taxon>Bacillota</taxon>
        <taxon>Bacilli</taxon>
        <taxon>Bacillales</taxon>
        <taxon>Bacillaceae</taxon>
        <taxon>Calidifontibacillus/Schinkia group</taxon>
        <taxon>Schinkia</taxon>
    </lineage>
</organism>
<reference evidence="9 10" key="1">
    <citation type="submission" date="2014-04" db="EMBL/GenBank/DDBJ databases">
        <title>Draft genome sequence of Bacillus azotoformans MEV2011, a (co-) denitrifying strain unable to grow in the presence of oxygen.</title>
        <authorList>
            <person name="Nielsen M."/>
            <person name="Schreiber L."/>
            <person name="Finster K."/>
            <person name="Schramm A."/>
        </authorList>
    </citation>
    <scope>NUCLEOTIDE SEQUENCE [LARGE SCALE GENOMIC DNA]</scope>
    <source>
        <strain evidence="9 10">MEV2011</strain>
    </source>
</reference>
<dbReference type="InterPro" id="IPR027417">
    <property type="entry name" value="P-loop_NTPase"/>
</dbReference>
<evidence type="ECO:0000256" key="3">
    <source>
        <dbReference type="ARBA" id="ARBA00022741"/>
    </source>
</evidence>
<dbReference type="PANTHER" id="PTHR43166:SF6">
    <property type="entry name" value="PHOSPHONATES IMPORT ATP-BINDING PROTEIN PHNC"/>
    <property type="match status" value="1"/>
</dbReference>
<keyword evidence="9" id="KW-0378">Hydrolase</keyword>
<dbReference type="GO" id="GO:0015416">
    <property type="term" value="F:ABC-type phosphonate transporter activity"/>
    <property type="evidence" value="ECO:0007669"/>
    <property type="project" value="InterPro"/>
</dbReference>
<keyword evidence="4" id="KW-0067">ATP-binding</keyword>
<dbReference type="InterPro" id="IPR017871">
    <property type="entry name" value="ABC_transporter-like_CS"/>
</dbReference>
<keyword evidence="2" id="KW-1003">Cell membrane</keyword>
<evidence type="ECO:0000256" key="5">
    <source>
        <dbReference type="ARBA" id="ARBA00022885"/>
    </source>
</evidence>
<evidence type="ECO:0000259" key="8">
    <source>
        <dbReference type="PROSITE" id="PS50893"/>
    </source>
</evidence>
<dbReference type="GO" id="GO:0016887">
    <property type="term" value="F:ATP hydrolysis activity"/>
    <property type="evidence" value="ECO:0007669"/>
    <property type="project" value="InterPro"/>
</dbReference>
<keyword evidence="1" id="KW-0813">Transport</keyword>
<evidence type="ECO:0000256" key="4">
    <source>
        <dbReference type="ARBA" id="ARBA00022840"/>
    </source>
</evidence>
<dbReference type="InterPro" id="IPR012693">
    <property type="entry name" value="ABC_transpr_PhnC"/>
</dbReference>
<keyword evidence="3" id="KW-0547">Nucleotide-binding</keyword>
<dbReference type="Gene3D" id="3.40.50.300">
    <property type="entry name" value="P-loop containing nucleotide triphosphate hydrolases"/>
    <property type="match status" value="1"/>
</dbReference>
<dbReference type="EC" id="3.6.3.28" evidence="9"/>
<proteinExistence type="predicted"/>
<evidence type="ECO:0000313" key="10">
    <source>
        <dbReference type="Proteomes" id="UP000027936"/>
    </source>
</evidence>
<dbReference type="GO" id="GO:0005524">
    <property type="term" value="F:ATP binding"/>
    <property type="evidence" value="ECO:0007669"/>
    <property type="project" value="UniProtKB-KW"/>
</dbReference>
<evidence type="ECO:0000256" key="2">
    <source>
        <dbReference type="ARBA" id="ARBA00022475"/>
    </source>
</evidence>
<keyword evidence="6" id="KW-1278">Translocase</keyword>
<keyword evidence="5" id="KW-0918">Phosphonate transport</keyword>
<evidence type="ECO:0000256" key="6">
    <source>
        <dbReference type="ARBA" id="ARBA00022967"/>
    </source>
</evidence>
<dbReference type="Pfam" id="PF00005">
    <property type="entry name" value="ABC_tran"/>
    <property type="match status" value="1"/>
</dbReference>
<dbReference type="RefSeq" id="WP_035192326.1">
    <property type="nucleotide sequence ID" value="NZ_JJRY01000001.1"/>
</dbReference>
<accession>A0A072NQR8</accession>
<dbReference type="SUPFAM" id="SSF52540">
    <property type="entry name" value="P-loop containing nucleoside triphosphate hydrolases"/>
    <property type="match status" value="1"/>
</dbReference>
<dbReference type="InterPro" id="IPR003593">
    <property type="entry name" value="AAA+_ATPase"/>
</dbReference>
<dbReference type="EMBL" id="JJRY01000001">
    <property type="protein sequence ID" value="KEF40019.1"/>
    <property type="molecule type" value="Genomic_DNA"/>
</dbReference>
<evidence type="ECO:0000256" key="7">
    <source>
        <dbReference type="ARBA" id="ARBA00023136"/>
    </source>
</evidence>
<keyword evidence="7" id="KW-0472">Membrane</keyword>
<gene>
    <name evidence="9" type="ORF">M670_00029</name>
</gene>
<dbReference type="OrthoDB" id="9802264at2"/>
<dbReference type="PATRIC" id="fig|1348973.3.peg.27"/>
<protein>
    <submittedName>
        <fullName evidence="9">ABC-type phosphate/phosphonate transport system, ATPase component</fullName>
        <ecNumber evidence="9">3.6.3.28</ecNumber>
    </submittedName>
</protein>
<dbReference type="PROSITE" id="PS50893">
    <property type="entry name" value="ABC_TRANSPORTER_2"/>
    <property type="match status" value="1"/>
</dbReference>
<dbReference type="InterPro" id="IPR003439">
    <property type="entry name" value="ABC_transporter-like_ATP-bd"/>
</dbReference>
<dbReference type="PROSITE" id="PS00211">
    <property type="entry name" value="ABC_TRANSPORTER_1"/>
    <property type="match status" value="1"/>
</dbReference>
<dbReference type="PANTHER" id="PTHR43166">
    <property type="entry name" value="AMINO ACID IMPORT ATP-BINDING PROTEIN"/>
    <property type="match status" value="1"/>
</dbReference>
<dbReference type="AlphaFoldDB" id="A0A072NQR8"/>
<evidence type="ECO:0000313" key="9">
    <source>
        <dbReference type="EMBL" id="KEF40019.1"/>
    </source>
</evidence>
<evidence type="ECO:0000256" key="1">
    <source>
        <dbReference type="ARBA" id="ARBA00022448"/>
    </source>
</evidence>
<name>A0A072NQR8_SCHAZ</name>
<dbReference type="InterPro" id="IPR050086">
    <property type="entry name" value="MetN_ABC_transporter-like"/>
</dbReference>
<dbReference type="Proteomes" id="UP000027936">
    <property type="component" value="Unassembled WGS sequence"/>
</dbReference>
<feature type="domain" description="ABC transporter" evidence="8">
    <location>
        <begin position="8"/>
        <end position="249"/>
    </location>
</feature>
<dbReference type="CDD" id="cd03256">
    <property type="entry name" value="ABC_PhnC_transporter"/>
    <property type="match status" value="1"/>
</dbReference>
<dbReference type="SMART" id="SM00382">
    <property type="entry name" value="AAA"/>
    <property type="match status" value="1"/>
</dbReference>